<dbReference type="InterPro" id="IPR003100">
    <property type="entry name" value="PAZ_dom"/>
</dbReference>
<evidence type="ECO:0000313" key="3">
    <source>
        <dbReference type="EMBL" id="KAH0562949.1"/>
    </source>
</evidence>
<dbReference type="Proteomes" id="UP000750711">
    <property type="component" value="Unassembled WGS sequence"/>
</dbReference>
<dbReference type="PROSITE" id="PS50821">
    <property type="entry name" value="PAZ"/>
    <property type="match status" value="1"/>
</dbReference>
<dbReference type="PANTHER" id="PTHR22891">
    <property type="entry name" value="EUKARYOTIC TRANSLATION INITIATION FACTOR 2C"/>
    <property type="match status" value="1"/>
</dbReference>
<evidence type="ECO:0000256" key="1">
    <source>
        <dbReference type="SAM" id="MobiDB-lite"/>
    </source>
</evidence>
<dbReference type="CDD" id="cd02846">
    <property type="entry name" value="PAZ_argonaute_like"/>
    <property type="match status" value="1"/>
</dbReference>
<feature type="compositionally biased region" description="Basic and acidic residues" evidence="1">
    <location>
        <begin position="39"/>
        <end position="49"/>
    </location>
</feature>
<dbReference type="AlphaFoldDB" id="A0A9P8LF02"/>
<feature type="region of interest" description="Disordered" evidence="1">
    <location>
        <begin position="26"/>
        <end position="49"/>
    </location>
</feature>
<dbReference type="Gene3D" id="2.170.260.10">
    <property type="entry name" value="paz domain"/>
    <property type="match status" value="1"/>
</dbReference>
<evidence type="ECO:0000259" key="2">
    <source>
        <dbReference type="PROSITE" id="PS50821"/>
    </source>
</evidence>
<gene>
    <name evidence="3" type="ORF">GP486_002482</name>
</gene>
<dbReference type="InterPro" id="IPR036085">
    <property type="entry name" value="PAZ_dom_sf"/>
</dbReference>
<proteinExistence type="predicted"/>
<dbReference type="GO" id="GO:0003723">
    <property type="term" value="F:RNA binding"/>
    <property type="evidence" value="ECO:0007669"/>
    <property type="project" value="InterPro"/>
</dbReference>
<keyword evidence="4" id="KW-1185">Reference proteome</keyword>
<dbReference type="Pfam" id="PF16486">
    <property type="entry name" value="ArgoN"/>
    <property type="match status" value="1"/>
</dbReference>
<sequence length="496" mass="55129">MSATVLTHLPLLSNLQELSALRTALGRPRDEPLAPNPSREVEKAEDAIAKNKDSSLKSLSLAGKDGKPPFPNRPGYGTLGQPIVLRTNYFHVVPKELLVLHRYIVQFSPEVLSPRKKRRLFALLFECPVFAEVRNSVATDYRSIVITPKELPLDGDSEDFIVTYHGVDEAVPRADAAEHTVTLSGNATLDVGDLVRYLTSTERDASYDKLEEMTQALNIIMARSANTAAGIVPLTGNKFFPMSGASTKISGGLVSIRGYYTSVRRATLRVLLNLNVCNAAFYEPSKLSNLIARHINELQFDDDVSTWRKVEKFIDKLRVETSYLKNKSGESVRRFRTVCGFVKEPQMRFGNSRQVKFNSEYGTISVEAFFKESKYINIQPACRARSLLGIEHNIDLADPNCPVVNVGTMERPCYLPPELCLVLPGQVINKRLHERQTREMMNSACKPPAKSASHIVEEGLRVVGVVEGHSESLVSLSSVSLVMRDFLILALRLLSA</sequence>
<comment type="caution">
    <text evidence="3">The sequence shown here is derived from an EMBL/GenBank/DDBJ whole genome shotgun (WGS) entry which is preliminary data.</text>
</comment>
<evidence type="ECO:0000313" key="4">
    <source>
        <dbReference type="Proteomes" id="UP000750711"/>
    </source>
</evidence>
<dbReference type="SMART" id="SM01163">
    <property type="entry name" value="DUF1785"/>
    <property type="match status" value="1"/>
</dbReference>
<reference evidence="3" key="1">
    <citation type="submission" date="2021-03" db="EMBL/GenBank/DDBJ databases">
        <title>Comparative genomics and phylogenomic investigation of the class Geoglossomycetes provide insights into ecological specialization and systematics.</title>
        <authorList>
            <person name="Melie T."/>
            <person name="Pirro S."/>
            <person name="Miller A.N."/>
            <person name="Quandt A."/>
        </authorList>
    </citation>
    <scope>NUCLEOTIDE SEQUENCE</scope>
    <source>
        <strain evidence="3">CAQ_001_2017</strain>
    </source>
</reference>
<accession>A0A9P8LF02</accession>
<dbReference type="Pfam" id="PF02170">
    <property type="entry name" value="PAZ"/>
    <property type="match status" value="1"/>
</dbReference>
<dbReference type="SUPFAM" id="SSF101690">
    <property type="entry name" value="PAZ domain"/>
    <property type="match status" value="1"/>
</dbReference>
<name>A0A9P8LF02_9PEZI</name>
<dbReference type="InterPro" id="IPR032474">
    <property type="entry name" value="Argonaute_N"/>
</dbReference>
<dbReference type="InterPro" id="IPR014811">
    <property type="entry name" value="ArgoL1"/>
</dbReference>
<protein>
    <recommendedName>
        <fullName evidence="2">PAZ domain-containing protein</fullName>
    </recommendedName>
</protein>
<feature type="domain" description="PAZ" evidence="2">
    <location>
        <begin position="294"/>
        <end position="424"/>
    </location>
</feature>
<organism evidence="3 4">
    <name type="scientific">Trichoglossum hirsutum</name>
    <dbReference type="NCBI Taxonomy" id="265104"/>
    <lineage>
        <taxon>Eukaryota</taxon>
        <taxon>Fungi</taxon>
        <taxon>Dikarya</taxon>
        <taxon>Ascomycota</taxon>
        <taxon>Pezizomycotina</taxon>
        <taxon>Geoglossomycetes</taxon>
        <taxon>Geoglossales</taxon>
        <taxon>Geoglossaceae</taxon>
        <taxon>Trichoglossum</taxon>
    </lineage>
</organism>
<dbReference type="EMBL" id="JAGHQM010000279">
    <property type="protein sequence ID" value="KAH0562949.1"/>
    <property type="molecule type" value="Genomic_DNA"/>
</dbReference>
<dbReference type="Pfam" id="PF08699">
    <property type="entry name" value="ArgoL1"/>
    <property type="match status" value="1"/>
</dbReference>